<reference evidence="1" key="1">
    <citation type="submission" date="2021-01" db="EMBL/GenBank/DDBJ databases">
        <authorList>
            <person name="Corre E."/>
            <person name="Pelletier E."/>
            <person name="Niang G."/>
            <person name="Scheremetjew M."/>
            <person name="Finn R."/>
            <person name="Kale V."/>
            <person name="Holt S."/>
            <person name="Cochrane G."/>
            <person name="Meng A."/>
            <person name="Brown T."/>
            <person name="Cohen L."/>
        </authorList>
    </citation>
    <scope>NUCLEOTIDE SEQUENCE</scope>
    <source>
        <strain evidence="1">NIES-381</strain>
    </source>
</reference>
<sequence>MWDTPMPRTSPSPCAEIPWPKRMTVYHHKQQTGHPDLSAHIPVSRVVVLGPAGSTTHTILCLSHWMSTTQRGCFTWFQLARAQEYLLFLAASPQGHPGVLEEDGAAWLPEQGLGEGWAPLIITSATGWDISQGLFSSPGSFAKTSPRSHLHCTCMGFTSFFSTSNVSV</sequence>
<protein>
    <submittedName>
        <fullName evidence="1">Uncharacterized protein</fullName>
    </submittedName>
</protein>
<organism evidence="1">
    <name type="scientific">Eutreptiella gymnastica</name>
    <dbReference type="NCBI Taxonomy" id="73025"/>
    <lineage>
        <taxon>Eukaryota</taxon>
        <taxon>Discoba</taxon>
        <taxon>Euglenozoa</taxon>
        <taxon>Euglenida</taxon>
        <taxon>Spirocuta</taxon>
        <taxon>Euglenophyceae</taxon>
        <taxon>Eutreptiales</taxon>
        <taxon>Eutreptiaceae</taxon>
        <taxon>Eutreptiella</taxon>
    </lineage>
</organism>
<gene>
    <name evidence="1" type="ORF">EGYM00392_LOCUS44725</name>
</gene>
<proteinExistence type="predicted"/>
<evidence type="ECO:0000313" key="1">
    <source>
        <dbReference type="EMBL" id="CAD9033576.1"/>
    </source>
</evidence>
<dbReference type="EMBL" id="HBGA01121182">
    <property type="protein sequence ID" value="CAD9033576.1"/>
    <property type="molecule type" value="Transcribed_RNA"/>
</dbReference>
<name>A0A7S1NP43_9EUGL</name>
<accession>A0A7S1NP43</accession>
<dbReference type="AlphaFoldDB" id="A0A7S1NP43"/>